<proteinExistence type="predicted"/>
<protein>
    <submittedName>
        <fullName evidence="1 2">Uncharacterized protein</fullName>
    </submittedName>
</protein>
<evidence type="ECO:0000313" key="3">
    <source>
        <dbReference type="Proteomes" id="UP000002320"/>
    </source>
</evidence>
<accession>B0X725</accession>
<dbReference type="AlphaFoldDB" id="B0X725"/>
<dbReference type="VEuPathDB" id="VectorBase:CPIJ015470"/>
<dbReference type="EnsemblMetazoa" id="CPIJ015470-RA">
    <property type="protein sequence ID" value="CPIJ015470-PA"/>
    <property type="gene ID" value="CPIJ015470"/>
</dbReference>
<gene>
    <name evidence="2" type="primary">6048542</name>
    <name evidence="1" type="ORF">CpipJ_CPIJ015470</name>
</gene>
<reference evidence="1" key="1">
    <citation type="submission" date="2007-03" db="EMBL/GenBank/DDBJ databases">
        <title>Annotation of Culex pipiens quinquefasciatus.</title>
        <authorList>
            <consortium name="The Broad Institute Genome Sequencing Platform"/>
            <person name="Atkinson P.W."/>
            <person name="Hemingway J."/>
            <person name="Christensen B.M."/>
            <person name="Higgs S."/>
            <person name="Kodira C."/>
            <person name="Hannick L."/>
            <person name="Megy K."/>
            <person name="O'Leary S."/>
            <person name="Pearson M."/>
            <person name="Haas B.J."/>
            <person name="Mauceli E."/>
            <person name="Wortman J.R."/>
            <person name="Lee N.H."/>
            <person name="Guigo R."/>
            <person name="Stanke M."/>
            <person name="Alvarado L."/>
            <person name="Amedeo P."/>
            <person name="Antoine C.H."/>
            <person name="Arensburger P."/>
            <person name="Bidwell S.L."/>
            <person name="Crawford M."/>
            <person name="Camaro F."/>
            <person name="Devon K."/>
            <person name="Engels R."/>
            <person name="Hammond M."/>
            <person name="Howarth C."/>
            <person name="Koehrsen M."/>
            <person name="Lawson D."/>
            <person name="Montgomery P."/>
            <person name="Nene V."/>
            <person name="Nusbaum C."/>
            <person name="Puiu D."/>
            <person name="Romero-Severson J."/>
            <person name="Severson D.W."/>
            <person name="Shumway M."/>
            <person name="Sisk P."/>
            <person name="Stolte C."/>
            <person name="Zeng Q."/>
            <person name="Eisenstadt E."/>
            <person name="Fraser-Liggett C."/>
            <person name="Strausberg R."/>
            <person name="Galagan J."/>
            <person name="Birren B."/>
            <person name="Collins F.H."/>
        </authorList>
    </citation>
    <scope>NUCLEOTIDE SEQUENCE [LARGE SCALE GENOMIC DNA]</scope>
    <source>
        <strain evidence="1">JHB</strain>
    </source>
</reference>
<dbReference type="Proteomes" id="UP000002320">
    <property type="component" value="Unassembled WGS sequence"/>
</dbReference>
<organism>
    <name type="scientific">Culex quinquefasciatus</name>
    <name type="common">Southern house mosquito</name>
    <name type="synonym">Culex pungens</name>
    <dbReference type="NCBI Taxonomy" id="7176"/>
    <lineage>
        <taxon>Eukaryota</taxon>
        <taxon>Metazoa</taxon>
        <taxon>Ecdysozoa</taxon>
        <taxon>Arthropoda</taxon>
        <taxon>Hexapoda</taxon>
        <taxon>Insecta</taxon>
        <taxon>Pterygota</taxon>
        <taxon>Neoptera</taxon>
        <taxon>Endopterygota</taxon>
        <taxon>Diptera</taxon>
        <taxon>Nematocera</taxon>
        <taxon>Culicoidea</taxon>
        <taxon>Culicidae</taxon>
        <taxon>Culicinae</taxon>
        <taxon>Culicini</taxon>
        <taxon>Culex</taxon>
        <taxon>Culex</taxon>
    </lineage>
</organism>
<dbReference type="STRING" id="7176.B0X725"/>
<reference evidence="2" key="2">
    <citation type="submission" date="2021-02" db="UniProtKB">
        <authorList>
            <consortium name="EnsemblMetazoa"/>
        </authorList>
    </citation>
    <scope>IDENTIFICATION</scope>
    <source>
        <strain evidence="2">JHB</strain>
    </source>
</reference>
<name>B0X725_CULQU</name>
<keyword evidence="3" id="KW-1185">Reference proteome</keyword>
<sequence>MKSSLWIEVMIKFLRQVLLGDGRKAASKPHSTRQSTLATEVAALPHAHDKNTQTCVVGAKLAYDPLDVPMVDLKRLAKPPIAARSAPPILCQFAIRNERNAFYSKYLSLRNLNLEHIGFNNKNRIFINENQTPKIAKSILLLSS</sequence>
<evidence type="ECO:0000313" key="1">
    <source>
        <dbReference type="EMBL" id="EDS41719.1"/>
    </source>
</evidence>
<evidence type="ECO:0000313" key="2">
    <source>
        <dbReference type="EnsemblMetazoa" id="CPIJ015470-PA"/>
    </source>
</evidence>
<dbReference type="HOGENOM" id="CLU_1798362_0_0_1"/>
<dbReference type="InParanoid" id="B0X725"/>
<dbReference type="EMBL" id="DS232433">
    <property type="protein sequence ID" value="EDS41719.1"/>
    <property type="molecule type" value="Genomic_DNA"/>
</dbReference>
<dbReference type="KEGG" id="cqu:CpipJ_CPIJ015470"/>